<dbReference type="GO" id="GO:0050660">
    <property type="term" value="F:flavin adenine dinucleotide binding"/>
    <property type="evidence" value="ECO:0007669"/>
    <property type="project" value="TreeGrafter"/>
</dbReference>
<dbReference type="Gene3D" id="3.50.50.60">
    <property type="entry name" value="FAD/NAD(P)-binding domain"/>
    <property type="match status" value="1"/>
</dbReference>
<protein>
    <submittedName>
        <fullName evidence="2">Amine oxidase</fullName>
    </submittedName>
</protein>
<dbReference type="InterPro" id="IPR036188">
    <property type="entry name" value="FAD/NAD-bd_sf"/>
</dbReference>
<dbReference type="PANTHER" id="PTHR21197:SF0">
    <property type="entry name" value="UDP-GALACTOPYRANOSE MUTASE"/>
    <property type="match status" value="1"/>
</dbReference>
<evidence type="ECO:0000313" key="3">
    <source>
        <dbReference type="Proteomes" id="UP000002985"/>
    </source>
</evidence>
<dbReference type="AlphaFoldDB" id="I3IIR0"/>
<dbReference type="GO" id="GO:0005829">
    <property type="term" value="C:cytosol"/>
    <property type="evidence" value="ECO:0007669"/>
    <property type="project" value="TreeGrafter"/>
</dbReference>
<gene>
    <name evidence="2" type="ORF">KSU1_C0009</name>
</gene>
<reference evidence="2 3" key="1">
    <citation type="journal article" date="2012" name="FEBS Lett.">
        <title>Anammox organism KSU-1 expresses a NirK-type copper-containing nitrite reductase instead of a NirS-type with cytochrome cd1.</title>
        <authorList>
            <person name="Hira D."/>
            <person name="Toh H."/>
            <person name="Migita C.T."/>
            <person name="Okubo H."/>
            <person name="Nishiyama T."/>
            <person name="Hattori M."/>
            <person name="Furukawa K."/>
            <person name="Fujii T."/>
        </authorList>
    </citation>
    <scope>NUCLEOTIDE SEQUENCE [LARGE SCALE GENOMIC DNA]</scope>
</reference>
<comment type="caution">
    <text evidence="2">The sequence shown here is derived from an EMBL/GenBank/DDBJ whole genome shotgun (WGS) entry which is preliminary data.</text>
</comment>
<dbReference type="PANTHER" id="PTHR21197">
    <property type="entry name" value="UDP-GALACTOPYRANOSE MUTASE"/>
    <property type="match status" value="1"/>
</dbReference>
<dbReference type="InterPro" id="IPR002937">
    <property type="entry name" value="Amino_oxidase"/>
</dbReference>
<dbReference type="Pfam" id="PF01593">
    <property type="entry name" value="Amino_oxidase"/>
    <property type="match status" value="1"/>
</dbReference>
<organism evidence="2 3">
    <name type="scientific">Candidatus Jettenia caeni</name>
    <dbReference type="NCBI Taxonomy" id="247490"/>
    <lineage>
        <taxon>Bacteria</taxon>
        <taxon>Pseudomonadati</taxon>
        <taxon>Planctomycetota</taxon>
        <taxon>Candidatus Brocadiia</taxon>
        <taxon>Candidatus Brocadiales</taxon>
        <taxon>Candidatus Brocadiaceae</taxon>
        <taxon>Candidatus Jettenia</taxon>
    </lineage>
</organism>
<dbReference type="EMBL" id="BAFH01000003">
    <property type="protein sequence ID" value="GAB61605.1"/>
    <property type="molecule type" value="Genomic_DNA"/>
</dbReference>
<name>I3IIR0_9BACT</name>
<dbReference type="GO" id="GO:0008767">
    <property type="term" value="F:UDP-galactopyranose mutase activity"/>
    <property type="evidence" value="ECO:0007669"/>
    <property type="project" value="TreeGrafter"/>
</dbReference>
<dbReference type="eggNOG" id="COG1232">
    <property type="taxonomic scope" value="Bacteria"/>
</dbReference>
<proteinExistence type="predicted"/>
<dbReference type="Proteomes" id="UP000002985">
    <property type="component" value="Unassembled WGS sequence"/>
</dbReference>
<dbReference type="GO" id="GO:0016491">
    <property type="term" value="F:oxidoreductase activity"/>
    <property type="evidence" value="ECO:0007669"/>
    <property type="project" value="InterPro"/>
</dbReference>
<evidence type="ECO:0000313" key="2">
    <source>
        <dbReference type="EMBL" id="GAB61605.1"/>
    </source>
</evidence>
<feature type="domain" description="Amine oxidase" evidence="1">
    <location>
        <begin position="11"/>
        <end position="427"/>
    </location>
</feature>
<sequence>MRKTVIIGAGLAGLSAGYYAQKKKIDYEIYEKDDGVGGLCRTRKKERFSFDYSGHLLHLKDPYSQSLIKSLLGHNLNVIQRNSFIYSHKVFTRYPFQANLYGLPPDVVKECLMEFVRAYYENEDLPTEAYKTFHEWIVGKLGKGIGKYFMFPYNEKLWTIPPGELTCGWMSEYVPKPTLEDVFHGTFSDQKKGFGYNATFWYPKKGGIQALCDALADKVRNIRLQEKVERIFHKKKIIEFDSGKTTAYEKLISTMPLKKLVERLDGDIPQEVKDAAQKLKHNSVLIINLGVKGEGLTDKHWIYLPEKKYTVYRIGVYSNFSEYMAPPGTTSYYIEIAYQKDWNIDKEKTVENALDEIVEIGFVPHRKDILVKEIMDIECAYVIYDRYYSESKKIIMDYLNSVNIYSIGRYGNWEYSGMEEAMHQGKESIGES</sequence>
<keyword evidence="3" id="KW-1185">Reference proteome</keyword>
<dbReference type="STRING" id="247490.KSU1_C0009"/>
<dbReference type="OrthoDB" id="9769600at2"/>
<dbReference type="SUPFAM" id="SSF51905">
    <property type="entry name" value="FAD/NAD(P)-binding domain"/>
    <property type="match status" value="1"/>
</dbReference>
<accession>I3IIR0</accession>
<evidence type="ECO:0000259" key="1">
    <source>
        <dbReference type="Pfam" id="PF01593"/>
    </source>
</evidence>